<feature type="domain" description="Cation efflux protein transmembrane" evidence="7">
    <location>
        <begin position="24"/>
        <end position="193"/>
    </location>
</feature>
<reference evidence="8" key="2">
    <citation type="submission" date="2021-01" db="EMBL/GenBank/DDBJ databases">
        <authorList>
            <person name="Kang M."/>
        </authorList>
    </citation>
    <scope>NUCLEOTIDE SEQUENCE</scope>
    <source>
        <strain evidence="8">KACC 17527</strain>
    </source>
</reference>
<dbReference type="EMBL" id="JAEPWM010000005">
    <property type="protein sequence ID" value="MBK6007282.1"/>
    <property type="molecule type" value="Genomic_DNA"/>
</dbReference>
<feature type="transmembrane region" description="Helical" evidence="6">
    <location>
        <begin position="112"/>
        <end position="132"/>
    </location>
</feature>
<feature type="transmembrane region" description="Helical" evidence="6">
    <location>
        <begin position="21"/>
        <end position="40"/>
    </location>
</feature>
<dbReference type="GO" id="GO:0005385">
    <property type="term" value="F:zinc ion transmembrane transporter activity"/>
    <property type="evidence" value="ECO:0007669"/>
    <property type="project" value="TreeGrafter"/>
</dbReference>
<dbReference type="InterPro" id="IPR058533">
    <property type="entry name" value="Cation_efflux_TM"/>
</dbReference>
<dbReference type="Proteomes" id="UP000630528">
    <property type="component" value="Unassembled WGS sequence"/>
</dbReference>
<sequence>MTQEETSQPIRNEKTKADRRTLATALVANVVMFAVGLVGWRVAHSAALLADALDMLADASGYAVAFLAVGRSERLQRAAARWNGTMLIALGIGVFVEVAHRWAGGAEPHGGWIMLFACLSLLVNGFVLHTLRRYRQSPELHLRATWVDTRADVLVNVGVLVSGALVAASGWRVIDLLAGAILAIFVIHEGWELWEGEEEEEAGGPSSG</sequence>
<evidence type="ECO:0000259" key="7">
    <source>
        <dbReference type="Pfam" id="PF01545"/>
    </source>
</evidence>
<dbReference type="Gene3D" id="1.20.1510.10">
    <property type="entry name" value="Cation efflux protein transmembrane domain"/>
    <property type="match status" value="1"/>
</dbReference>
<keyword evidence="3" id="KW-0813">Transport</keyword>
<proteinExistence type="predicted"/>
<evidence type="ECO:0000256" key="6">
    <source>
        <dbReference type="SAM" id="Phobius"/>
    </source>
</evidence>
<keyword evidence="3" id="KW-0862">Zinc</keyword>
<dbReference type="InterPro" id="IPR050681">
    <property type="entry name" value="CDF/SLC30A"/>
</dbReference>
<evidence type="ECO:0000256" key="2">
    <source>
        <dbReference type="ARBA" id="ARBA00022692"/>
    </source>
</evidence>
<dbReference type="GO" id="GO:0005886">
    <property type="term" value="C:plasma membrane"/>
    <property type="evidence" value="ECO:0007669"/>
    <property type="project" value="TreeGrafter"/>
</dbReference>
<dbReference type="RefSeq" id="WP_201172348.1">
    <property type="nucleotide sequence ID" value="NZ_JAEPWM010000005.1"/>
</dbReference>
<evidence type="ECO:0000313" key="8">
    <source>
        <dbReference type="EMBL" id="MBK6007282.1"/>
    </source>
</evidence>
<keyword evidence="3" id="KW-0406">Ion transport</keyword>
<dbReference type="PANTHER" id="PTHR11562:SF17">
    <property type="entry name" value="RE54080P-RELATED"/>
    <property type="match status" value="1"/>
</dbReference>
<dbReference type="InterPro" id="IPR027469">
    <property type="entry name" value="Cation_efflux_TMD_sf"/>
</dbReference>
<evidence type="ECO:0000256" key="5">
    <source>
        <dbReference type="ARBA" id="ARBA00023136"/>
    </source>
</evidence>
<dbReference type="Pfam" id="PF01545">
    <property type="entry name" value="Cation_efflux"/>
    <property type="match status" value="1"/>
</dbReference>
<dbReference type="SUPFAM" id="SSF161111">
    <property type="entry name" value="Cation efflux protein transmembrane domain-like"/>
    <property type="match status" value="1"/>
</dbReference>
<dbReference type="AlphaFoldDB" id="A0A934TV23"/>
<feature type="transmembrane region" description="Helical" evidence="6">
    <location>
        <begin position="82"/>
        <end position="100"/>
    </location>
</feature>
<comment type="subcellular location">
    <subcellularLocation>
        <location evidence="1">Membrane</location>
        <topology evidence="1">Multi-pass membrane protein</topology>
    </subcellularLocation>
</comment>
<evidence type="ECO:0000256" key="4">
    <source>
        <dbReference type="ARBA" id="ARBA00022989"/>
    </source>
</evidence>
<reference evidence="8" key="1">
    <citation type="journal article" date="2012" name="J. Microbiol. Biotechnol.">
        <title>Ramlibacter ginsenosidimutans sp. nov., with ginsenoside-converting activity.</title>
        <authorList>
            <person name="Wang L."/>
            <person name="An D.S."/>
            <person name="Kim S.G."/>
            <person name="Jin F.X."/>
            <person name="Kim S.C."/>
            <person name="Lee S.T."/>
            <person name="Im W.T."/>
        </authorList>
    </citation>
    <scope>NUCLEOTIDE SEQUENCE</scope>
    <source>
        <strain evidence="8">KACC 17527</strain>
    </source>
</reference>
<feature type="transmembrane region" description="Helical" evidence="6">
    <location>
        <begin position="46"/>
        <end position="70"/>
    </location>
</feature>
<organism evidence="8 9">
    <name type="scientific">Ramlibacter ginsenosidimutans</name>
    <dbReference type="NCBI Taxonomy" id="502333"/>
    <lineage>
        <taxon>Bacteria</taxon>
        <taxon>Pseudomonadati</taxon>
        <taxon>Pseudomonadota</taxon>
        <taxon>Betaproteobacteria</taxon>
        <taxon>Burkholderiales</taxon>
        <taxon>Comamonadaceae</taxon>
        <taxon>Ramlibacter</taxon>
    </lineage>
</organism>
<accession>A0A934TV23</accession>
<dbReference type="PANTHER" id="PTHR11562">
    <property type="entry name" value="CATION EFFLUX PROTEIN/ ZINC TRANSPORTER"/>
    <property type="match status" value="1"/>
</dbReference>
<keyword evidence="5 6" id="KW-0472">Membrane</keyword>
<evidence type="ECO:0000256" key="3">
    <source>
        <dbReference type="ARBA" id="ARBA00022906"/>
    </source>
</evidence>
<evidence type="ECO:0000256" key="1">
    <source>
        <dbReference type="ARBA" id="ARBA00004141"/>
    </source>
</evidence>
<keyword evidence="4 6" id="KW-1133">Transmembrane helix</keyword>
<gene>
    <name evidence="8" type="ORF">JJB11_14370</name>
</gene>
<comment type="caution">
    <text evidence="8">The sequence shown here is derived from an EMBL/GenBank/DDBJ whole genome shotgun (WGS) entry which is preliminary data.</text>
</comment>
<keyword evidence="3" id="KW-0864">Zinc transport</keyword>
<name>A0A934TV23_9BURK</name>
<evidence type="ECO:0000313" key="9">
    <source>
        <dbReference type="Proteomes" id="UP000630528"/>
    </source>
</evidence>
<protein>
    <submittedName>
        <fullName evidence="8">Cation transporter</fullName>
    </submittedName>
</protein>
<keyword evidence="2 6" id="KW-0812">Transmembrane</keyword>
<feature type="transmembrane region" description="Helical" evidence="6">
    <location>
        <begin position="153"/>
        <end position="186"/>
    </location>
</feature>
<keyword evidence="9" id="KW-1185">Reference proteome</keyword>